<feature type="coiled-coil region" evidence="1">
    <location>
        <begin position="1522"/>
        <end position="1583"/>
    </location>
</feature>
<feature type="compositionally biased region" description="Basic and acidic residues" evidence="2">
    <location>
        <begin position="41"/>
        <end position="51"/>
    </location>
</feature>
<dbReference type="Proteomes" id="UP000196138">
    <property type="component" value="Chromosome"/>
</dbReference>
<evidence type="ECO:0000256" key="1">
    <source>
        <dbReference type="SAM" id="Coils"/>
    </source>
</evidence>
<accession>A0A1Y0EN77</accession>
<organism evidence="4 5">
    <name type="scientific">Comamonas serinivorans</name>
    <dbReference type="NCBI Taxonomy" id="1082851"/>
    <lineage>
        <taxon>Bacteria</taxon>
        <taxon>Pseudomonadati</taxon>
        <taxon>Pseudomonadota</taxon>
        <taxon>Betaproteobacteria</taxon>
        <taxon>Burkholderiales</taxon>
        <taxon>Comamonadaceae</taxon>
        <taxon>Comamonas</taxon>
    </lineage>
</organism>
<gene>
    <name evidence="4" type="ORF">CCO03_08775</name>
</gene>
<dbReference type="InterPro" id="IPR009628">
    <property type="entry name" value="Phage_tape_measure_N"/>
</dbReference>
<keyword evidence="1" id="KW-0175">Coiled coil</keyword>
<dbReference type="PANTHER" id="PTHR34491:SF156">
    <property type="entry name" value="KINESIN MOTOR DOMAIN-CONTAINING PROTEIN"/>
    <property type="match status" value="1"/>
</dbReference>
<name>A0A1Y0EN77_9BURK</name>
<dbReference type="EMBL" id="CP021455">
    <property type="protein sequence ID" value="ARU04759.1"/>
    <property type="molecule type" value="Genomic_DNA"/>
</dbReference>
<feature type="region of interest" description="Disordered" evidence="2">
    <location>
        <begin position="40"/>
        <end position="70"/>
    </location>
</feature>
<protein>
    <recommendedName>
        <fullName evidence="3">Bacteriophage tail tape measure N-terminal domain-containing protein</fullName>
    </recommendedName>
</protein>
<dbReference type="Pfam" id="PF06791">
    <property type="entry name" value="TMP_2"/>
    <property type="match status" value="1"/>
</dbReference>
<evidence type="ECO:0000259" key="3">
    <source>
        <dbReference type="Pfam" id="PF06791"/>
    </source>
</evidence>
<sequence>MLAAMSELKAKIVSEFDAGPVESGVAKVKRSMWDLTQATEEAGKKGEEGFKKIGNGADEAAKKNKRSTASIERELQRVIAQMESAGDKAKELELRMQMRGIDTSTFSGYLSKIRELQKAQQDMAASGEMSGKAMSAALRNVPAQMTDIIVSLQGGQKPMTVLLQQGGQLKDMFGGVGAALKAVGGYALGMVNPLTVSAAAVAALAMAYNSGANEAHAFGKSLALNNDQIGLSRDQLVNLSAAVASLSSSGNLGKAAEVMNAIAANGKTGTGAIHEMGLAITELSAITSKSVDDLVGEYEQLAKSPYEASLKLQESYNHLNAATLEHIKSLEDQGKKADAAAVAQKALANAQLEAAERVKANLGALERAWAATGSAAKSAWDWMLGLGRADTAVQKLQKQTEIVTTLRDKLQSRMDRGIATSGLEQQLTASTKYLQQLTQEVKAETAANRERSTRNKLQSDGVAALAAVSAVNEKGLSKTQQMNKALENYRANIETLRKANPNSALLDPKQIAAGEAAIRSQYKEAAKASAAGGKAAETQAQNIAGLIAQEKVLIARIRERGTQADKLTEGEKLAIKIQQELTGKLSGKARAQKEASLAAAQELAGLQKTRVAEEERAKAIDASEKAMLKAIDAQLKGAEANRTQTQSIRDQIDAIGKSRTEIAAAALAREQAEFERAADSGSWDPTFLDAWLAKLKEGAAVVAGMRELDFRQASYNADEMQRSLELGVQYAKQDLDLVFLSGDQRERVVAMREIERDLAEQIYKIDKMSISEAEKQTLKDKAAINARLRLEQTAAKQVSDSWQKTADTINESLTDALLRGFEDGKGFAENFRDTLKNMINTLVLKPVISFVVNPIGNVISTLINGALGSLTNGVLGGGNTLGSLINNASSAYSALTGNNPVLNAAANWLGFGNTLGAGQGVLAAGSPGAAGAWTGLGAGQGVLAPGAPGAAGAYTGGTTGMLGSLGTAAWIAAPLAIGMWGMSSMPSRPDYSGYASASSDPTRDAAAPTASGLTVDIANGIIPSLEALQAALADSTNGLSINEQYSLAVGPEDRLTWAGAPDLIGSLERAGVTFADDLSREYLQRMSRGDQVFYTGEGYVDPSTMWIDGQSSGMRDFTYSAEMTQWGRQVAQSILGQLESVADVFDLDSDFRVIAGLRDEAKRDLLYAGLRIQQGDETLVDFEGKVGEGGTQEALRQFAAQTLEAFKGLDLPDWATSLVTETQTAINELDAEELGDKLGQTAIDSLNAVQAALVQTARVLDQLGKSVLEFGGYSQDVIYQITSLMGGVDSFNSVYSAYVQAFYTEQEQLDLLQRQLQEQFGALNVTMPSTIEGFRSLVESLDLNDEASRSLFASLLSISPQFAQFVTAMGTVEEVVEEVTKTVADLYAEAKSRTDGSFAAYQKNQQKVIDQWSDVQTAAEEAAEEARSLFDLLHDSVRELYGNVDSTRAMQADQGNAYISAALAAARATGILPDYEALSDAISGARGGLVSSGFDSKAEYEAAQLILAGRLSELEGYADSQLTEAERQAAYAQEQIDLINKEIALQQEMIAAIREGNEFQGTIAELAQAILDERAAKEALEAERAAAAGKKGAGSGGLSFGVDGKFVGSGDQGKWFATRQDAEDELRRINAAGGYGYVRISGSGWEAFEMGSGFSEYGAIKSLADLIRSGASGDAVLEAAVGKQVSQLTRAMGFADDKAMADWLREQGYTVGSGGLIGPRNSFAVGTNFVPYDMVAQIHRGERIIPAADNSALIAAVNGRDGGMQAQRTEQQIATLQKGFSATVRELSDVKNLLKRLATVSEATYQKA</sequence>
<evidence type="ECO:0000256" key="2">
    <source>
        <dbReference type="SAM" id="MobiDB-lite"/>
    </source>
</evidence>
<feature type="domain" description="Bacteriophage tail tape measure N-terminal" evidence="3">
    <location>
        <begin position="129"/>
        <end position="328"/>
    </location>
</feature>
<proteinExistence type="predicted"/>
<reference evidence="4 5" key="1">
    <citation type="submission" date="2017-05" db="EMBL/GenBank/DDBJ databases">
        <authorList>
            <person name="Song R."/>
            <person name="Chenine A.L."/>
            <person name="Ruprecht R.M."/>
        </authorList>
    </citation>
    <scope>NUCLEOTIDE SEQUENCE [LARGE SCALE GENOMIC DNA]</scope>
    <source>
        <strain evidence="4 5">DSM 26136</strain>
    </source>
</reference>
<keyword evidence="5" id="KW-1185">Reference proteome</keyword>
<dbReference type="KEGG" id="cser:CCO03_08775"/>
<evidence type="ECO:0000313" key="4">
    <source>
        <dbReference type="EMBL" id="ARU04759.1"/>
    </source>
</evidence>
<dbReference type="PANTHER" id="PTHR34491">
    <property type="entry name" value="A-TYPE INCLUSION PROTEIN, PUTATIVE-RELATED"/>
    <property type="match status" value="1"/>
</dbReference>
<evidence type="ECO:0000313" key="5">
    <source>
        <dbReference type="Proteomes" id="UP000196138"/>
    </source>
</evidence>